<dbReference type="AlphaFoldDB" id="A0A0Q3SIA2"/>
<gene>
    <name evidence="2" type="ORF">AN957_12165</name>
</gene>
<dbReference type="Gene3D" id="3.90.640.20">
    <property type="entry name" value="Heat-shock cognate protein, ATPase"/>
    <property type="match status" value="1"/>
</dbReference>
<protein>
    <recommendedName>
        <fullName evidence="1">Deacetylase PdaC domain-containing protein</fullName>
    </recommendedName>
</protein>
<dbReference type="Pfam" id="PF13739">
    <property type="entry name" value="PdaC"/>
    <property type="match status" value="1"/>
</dbReference>
<dbReference type="InterPro" id="IPR037126">
    <property type="entry name" value="PdaC/RsiV-like_sf"/>
</dbReference>
<dbReference type="Gene3D" id="3.30.565.40">
    <property type="entry name" value="Fervidobacterium nodosum Rt17-B1 like"/>
    <property type="match status" value="1"/>
</dbReference>
<dbReference type="EMBL" id="LJIX01000006">
    <property type="protein sequence ID" value="KQL19252.1"/>
    <property type="molecule type" value="Genomic_DNA"/>
</dbReference>
<proteinExistence type="predicted"/>
<name>A0A0Q3SIA2_9BACI</name>
<evidence type="ECO:0000259" key="1">
    <source>
        <dbReference type="Pfam" id="PF13739"/>
    </source>
</evidence>
<keyword evidence="3" id="KW-1185">Reference proteome</keyword>
<dbReference type="STRING" id="1637975.AN957_12165"/>
<evidence type="ECO:0000313" key="3">
    <source>
        <dbReference type="Proteomes" id="UP000050996"/>
    </source>
</evidence>
<organism evidence="2 3">
    <name type="scientific">Cytobacillus solani</name>
    <dbReference type="NCBI Taxonomy" id="1637975"/>
    <lineage>
        <taxon>Bacteria</taxon>
        <taxon>Bacillati</taxon>
        <taxon>Bacillota</taxon>
        <taxon>Bacilli</taxon>
        <taxon>Bacillales</taxon>
        <taxon>Bacillaceae</taxon>
        <taxon>Cytobacillus</taxon>
    </lineage>
</organism>
<dbReference type="InterPro" id="IPR025303">
    <property type="entry name" value="PdaC"/>
</dbReference>
<accession>A0A0Q3SIA2</accession>
<dbReference type="RefSeq" id="WP_056684340.1">
    <property type="nucleotide sequence ID" value="NZ_LJIX01000006.1"/>
</dbReference>
<dbReference type="PATRIC" id="fig|1637975.4.peg.2249"/>
<dbReference type="Proteomes" id="UP000050996">
    <property type="component" value="Unassembled WGS sequence"/>
</dbReference>
<evidence type="ECO:0000313" key="2">
    <source>
        <dbReference type="EMBL" id="KQL19252.1"/>
    </source>
</evidence>
<reference evidence="2 3" key="1">
    <citation type="submission" date="2015-09" db="EMBL/GenBank/DDBJ databases">
        <title>Genome sequencing project for genomic taxonomy and phylogenomics of Bacillus-like bacteria.</title>
        <authorList>
            <person name="Liu B."/>
            <person name="Wang J."/>
            <person name="Zhu Y."/>
            <person name="Liu G."/>
            <person name="Chen Q."/>
            <person name="Chen Z."/>
            <person name="Lan J."/>
            <person name="Che J."/>
            <person name="Ge C."/>
            <person name="Shi H."/>
            <person name="Pan Z."/>
            <person name="Liu X."/>
        </authorList>
    </citation>
    <scope>NUCLEOTIDE SEQUENCE [LARGE SCALE GENOMIC DNA]</scope>
    <source>
        <strain evidence="2 3">FJAT-18043</strain>
    </source>
</reference>
<comment type="caution">
    <text evidence="2">The sequence shown here is derived from an EMBL/GenBank/DDBJ whole genome shotgun (WGS) entry which is preliminary data.</text>
</comment>
<feature type="domain" description="Deacetylase PdaC" evidence="1">
    <location>
        <begin position="50"/>
        <end position="136"/>
    </location>
</feature>
<sequence length="234" mass="27082">MQYRQLLKITMTFVVTLTLFLIPSYNHKTNATTPVPKFTRHVYEGNSLLLYPQVSGINIKAASKINSTLKGAAEKSYDNYIKLKKSEKDIPRKKLCKKTNNKCRYSYNSHYEVKYNSNGKLSIIYYDYVYTGGSKGKGSATMYNFDLMTGKHYKIHDILKTSCNYKKVQKYAFDYLSKHEPFSKSVSKLGDVTVNKNTQFSFAKDGIYLVYQENEFQSYTDGYPFIKIPKSVYK</sequence>